<dbReference type="Pfam" id="PF00230">
    <property type="entry name" value="MIP"/>
    <property type="match status" value="1"/>
</dbReference>
<feature type="transmembrane region" description="Helical" evidence="11">
    <location>
        <begin position="143"/>
        <end position="163"/>
    </location>
</feature>
<dbReference type="AlphaFoldDB" id="A0AAD4LNT9"/>
<keyword evidence="4 9" id="KW-0812">Transmembrane</keyword>
<accession>A0AAD4LNT9</accession>
<evidence type="ECO:0000256" key="2">
    <source>
        <dbReference type="ARBA" id="ARBA00006175"/>
    </source>
</evidence>
<evidence type="ECO:0000256" key="6">
    <source>
        <dbReference type="ARBA" id="ARBA00022989"/>
    </source>
</evidence>
<dbReference type="CDD" id="cd00333">
    <property type="entry name" value="MIP"/>
    <property type="match status" value="1"/>
</dbReference>
<dbReference type="PRINTS" id="PR00783">
    <property type="entry name" value="MINTRINSICP"/>
</dbReference>
<evidence type="ECO:0000256" key="8">
    <source>
        <dbReference type="ARBA" id="ARBA00034651"/>
    </source>
</evidence>
<keyword evidence="7 11" id="KW-0472">Membrane</keyword>
<evidence type="ECO:0000256" key="11">
    <source>
        <dbReference type="SAM" id="Phobius"/>
    </source>
</evidence>
<feature type="transmembrane region" description="Helical" evidence="11">
    <location>
        <begin position="198"/>
        <end position="215"/>
    </location>
</feature>
<protein>
    <submittedName>
        <fullName evidence="12">Aquaporin</fullName>
    </submittedName>
</protein>
<dbReference type="GO" id="GO:0015250">
    <property type="term" value="F:water channel activity"/>
    <property type="evidence" value="ECO:0007669"/>
    <property type="project" value="TreeGrafter"/>
</dbReference>
<evidence type="ECO:0000256" key="3">
    <source>
        <dbReference type="ARBA" id="ARBA00022448"/>
    </source>
</evidence>
<sequence>MSSTKPSAHRHSSSIDAVKTDNVNLERSSETAEALATRDYYTRYPNNWARIRELIREPAAEMLGTMILTLFGTAGNCQVVLSANTGVASSPKGDYLSLAIGWACGVGLGAWVSGGISGGHVNPVITVCSAIFRDFPWRKVPGYVLGQLIGAWLGAIIVFGNYFHAIDIVEGGKGIRTLKTGSLFGTFTLDYMPAANSFFDEFIGAFILLLVVFAVTDKRNAIPAGFVPLIVFLTILGIATSFGMQTGFAINPARDLGPRIMTAMVGYGRQVFNYRSQYWIWSPILGSFSGGVVACFIYDVFIYLGPESPINYPNETARRHIAHSKSVEGTLPSGSQDVQEV</sequence>
<dbReference type="PANTHER" id="PTHR43829:SF9">
    <property type="entry name" value="AQUAPORIN-9"/>
    <property type="match status" value="1"/>
</dbReference>
<dbReference type="PANTHER" id="PTHR43829">
    <property type="entry name" value="AQUAPORIN OR AQUAGLYCEROPORIN RELATED"/>
    <property type="match status" value="1"/>
</dbReference>
<name>A0AAD4LNT9_9AGAM</name>
<evidence type="ECO:0000256" key="9">
    <source>
        <dbReference type="RuleBase" id="RU000477"/>
    </source>
</evidence>
<dbReference type="GO" id="GO:0005886">
    <property type="term" value="C:plasma membrane"/>
    <property type="evidence" value="ECO:0007669"/>
    <property type="project" value="TreeGrafter"/>
</dbReference>
<evidence type="ECO:0000313" key="12">
    <source>
        <dbReference type="EMBL" id="KAH8998610.1"/>
    </source>
</evidence>
<dbReference type="InterPro" id="IPR023271">
    <property type="entry name" value="Aquaporin-like"/>
</dbReference>
<reference evidence="12" key="1">
    <citation type="submission" date="2022-01" db="EMBL/GenBank/DDBJ databases">
        <title>Comparative genomics reveals a dynamic genome evolution in the ectomycorrhizal milk-cap (Lactarius) mushrooms.</title>
        <authorList>
            <consortium name="DOE Joint Genome Institute"/>
            <person name="Lebreton A."/>
            <person name="Tang N."/>
            <person name="Kuo A."/>
            <person name="LaButti K."/>
            <person name="Drula E."/>
            <person name="Barry K."/>
            <person name="Clum A."/>
            <person name="Lipzen A."/>
            <person name="Mousain D."/>
            <person name="Ng V."/>
            <person name="Wang R."/>
            <person name="Wang X."/>
            <person name="Dai Y."/>
            <person name="Henrissat B."/>
            <person name="Grigoriev I.V."/>
            <person name="Guerin-Laguette A."/>
            <person name="Yu F."/>
            <person name="Martin F.M."/>
        </authorList>
    </citation>
    <scope>NUCLEOTIDE SEQUENCE</scope>
    <source>
        <strain evidence="12">QP</strain>
    </source>
</reference>
<keyword evidence="6 11" id="KW-1133">Transmembrane helix</keyword>
<feature type="transmembrane region" description="Helical" evidence="11">
    <location>
        <begin position="227"/>
        <end position="250"/>
    </location>
</feature>
<comment type="subcellular location">
    <subcellularLocation>
        <location evidence="1">Membrane</location>
        <topology evidence="1">Multi-pass membrane protein</topology>
    </subcellularLocation>
</comment>
<keyword evidence="5" id="KW-0677">Repeat</keyword>
<dbReference type="NCBIfam" id="TIGR00861">
    <property type="entry name" value="MIP"/>
    <property type="match status" value="1"/>
</dbReference>
<gene>
    <name evidence="12" type="ORF">EDB92DRAFT_1933012</name>
</gene>
<proteinExistence type="inferred from homology"/>
<evidence type="ECO:0000256" key="5">
    <source>
        <dbReference type="ARBA" id="ARBA00022737"/>
    </source>
</evidence>
<dbReference type="Gene3D" id="1.20.1080.10">
    <property type="entry name" value="Glycerol uptake facilitator protein"/>
    <property type="match status" value="1"/>
</dbReference>
<evidence type="ECO:0000256" key="10">
    <source>
        <dbReference type="SAM" id="MobiDB-lite"/>
    </source>
</evidence>
<organism evidence="12 13">
    <name type="scientific">Lactarius akahatsu</name>
    <dbReference type="NCBI Taxonomy" id="416441"/>
    <lineage>
        <taxon>Eukaryota</taxon>
        <taxon>Fungi</taxon>
        <taxon>Dikarya</taxon>
        <taxon>Basidiomycota</taxon>
        <taxon>Agaricomycotina</taxon>
        <taxon>Agaricomycetes</taxon>
        <taxon>Russulales</taxon>
        <taxon>Russulaceae</taxon>
        <taxon>Lactarius</taxon>
    </lineage>
</organism>
<dbReference type="FunFam" id="1.20.1080.10:FF:000027">
    <property type="entry name" value="MIP aquaporin"/>
    <property type="match status" value="1"/>
</dbReference>
<feature type="transmembrane region" description="Helical" evidence="11">
    <location>
        <begin position="278"/>
        <end position="304"/>
    </location>
</feature>
<comment type="catalytic activity">
    <reaction evidence="8">
        <text>H2O(in) = H2O(out)</text>
        <dbReference type="Rhea" id="RHEA:29667"/>
        <dbReference type="ChEBI" id="CHEBI:15377"/>
    </reaction>
</comment>
<evidence type="ECO:0000256" key="7">
    <source>
        <dbReference type="ARBA" id="ARBA00023136"/>
    </source>
</evidence>
<dbReference type="EMBL" id="JAKELL010000005">
    <property type="protein sequence ID" value="KAH8998610.1"/>
    <property type="molecule type" value="Genomic_DNA"/>
</dbReference>
<comment type="caution">
    <text evidence="12">The sequence shown here is derived from an EMBL/GenBank/DDBJ whole genome shotgun (WGS) entry which is preliminary data.</text>
</comment>
<comment type="similarity">
    <text evidence="2 9">Belongs to the MIP/aquaporin (TC 1.A.8) family.</text>
</comment>
<dbReference type="Proteomes" id="UP001201163">
    <property type="component" value="Unassembled WGS sequence"/>
</dbReference>
<dbReference type="SUPFAM" id="SSF81338">
    <property type="entry name" value="Aquaporin-like"/>
    <property type="match status" value="1"/>
</dbReference>
<dbReference type="InterPro" id="IPR050363">
    <property type="entry name" value="MIP/Aquaporin"/>
</dbReference>
<dbReference type="InterPro" id="IPR000425">
    <property type="entry name" value="MIP"/>
</dbReference>
<evidence type="ECO:0000256" key="1">
    <source>
        <dbReference type="ARBA" id="ARBA00004141"/>
    </source>
</evidence>
<keyword evidence="3 9" id="KW-0813">Transport</keyword>
<evidence type="ECO:0000313" key="13">
    <source>
        <dbReference type="Proteomes" id="UP001201163"/>
    </source>
</evidence>
<feature type="region of interest" description="Disordered" evidence="10">
    <location>
        <begin position="1"/>
        <end position="24"/>
    </location>
</feature>
<dbReference type="GO" id="GO:0015254">
    <property type="term" value="F:glycerol channel activity"/>
    <property type="evidence" value="ECO:0007669"/>
    <property type="project" value="TreeGrafter"/>
</dbReference>
<evidence type="ECO:0000256" key="4">
    <source>
        <dbReference type="ARBA" id="ARBA00022692"/>
    </source>
</evidence>
<keyword evidence="13" id="KW-1185">Reference proteome</keyword>